<dbReference type="InterPro" id="IPR053198">
    <property type="entry name" value="Gynoecium_Dev_Regulator"/>
</dbReference>
<dbReference type="Gene3D" id="3.10.20.90">
    <property type="entry name" value="Phosphatidylinositol 3-kinase Catalytic Subunit, Chain A, domain 1"/>
    <property type="match status" value="1"/>
</dbReference>
<dbReference type="SMART" id="SM00666">
    <property type="entry name" value="PB1"/>
    <property type="match status" value="1"/>
</dbReference>
<comment type="caution">
    <text evidence="2">The sequence shown here is derived from an EMBL/GenBank/DDBJ whole genome shotgun (WGS) entry which is preliminary data.</text>
</comment>
<feature type="domain" description="PB1" evidence="1">
    <location>
        <begin position="32"/>
        <end position="116"/>
    </location>
</feature>
<accession>A0A8S0UTS4</accession>
<name>A0A8S0UTS4_OLEEU</name>
<dbReference type="InterPro" id="IPR000270">
    <property type="entry name" value="PB1_dom"/>
</dbReference>
<dbReference type="AlphaFoldDB" id="A0A8S0UTS4"/>
<proteinExistence type="predicted"/>
<dbReference type="SUPFAM" id="SSF54277">
    <property type="entry name" value="CAD &amp; PB1 domains"/>
    <property type="match status" value="1"/>
</dbReference>
<evidence type="ECO:0000313" key="2">
    <source>
        <dbReference type="EMBL" id="CAA3021332.1"/>
    </source>
</evidence>
<evidence type="ECO:0000313" key="3">
    <source>
        <dbReference type="Proteomes" id="UP000594638"/>
    </source>
</evidence>
<dbReference type="Proteomes" id="UP000594638">
    <property type="component" value="Unassembled WGS sequence"/>
</dbReference>
<sequence>MTQSSNSNTNSNNCAKTIKFICSYGGKIAPRTTDCKLRYVGGYTRVLSVNRSITFADLMVKFGECCGSSINLKCKLPSEDLDVLVSIKSDEDLENVIEEYNRVSPGTKIRALLFPMNSKKKSSPVSSFDFPSVLKPRKSVPATASYY</sequence>
<gene>
    <name evidence="2" type="ORF">OLEA9_A085954</name>
</gene>
<protein>
    <submittedName>
        <fullName evidence="2">PB1 domain-containing</fullName>
    </submittedName>
</protein>
<organism evidence="2 3">
    <name type="scientific">Olea europaea subsp. europaea</name>
    <dbReference type="NCBI Taxonomy" id="158383"/>
    <lineage>
        <taxon>Eukaryota</taxon>
        <taxon>Viridiplantae</taxon>
        <taxon>Streptophyta</taxon>
        <taxon>Embryophyta</taxon>
        <taxon>Tracheophyta</taxon>
        <taxon>Spermatophyta</taxon>
        <taxon>Magnoliopsida</taxon>
        <taxon>eudicotyledons</taxon>
        <taxon>Gunneridae</taxon>
        <taxon>Pentapetalae</taxon>
        <taxon>asterids</taxon>
        <taxon>lamiids</taxon>
        <taxon>Lamiales</taxon>
        <taxon>Oleaceae</taxon>
        <taxon>Oleeae</taxon>
        <taxon>Olea</taxon>
    </lineage>
</organism>
<dbReference type="EMBL" id="CACTIH010009052">
    <property type="protein sequence ID" value="CAA3021332.1"/>
    <property type="molecule type" value="Genomic_DNA"/>
</dbReference>
<evidence type="ECO:0000259" key="1">
    <source>
        <dbReference type="SMART" id="SM00666"/>
    </source>
</evidence>
<reference evidence="2 3" key="1">
    <citation type="submission" date="2019-12" db="EMBL/GenBank/DDBJ databases">
        <authorList>
            <person name="Alioto T."/>
            <person name="Alioto T."/>
            <person name="Gomez Garrido J."/>
        </authorList>
    </citation>
    <scope>NUCLEOTIDE SEQUENCE [LARGE SCALE GENOMIC DNA]</scope>
</reference>
<dbReference type="CDD" id="cd06410">
    <property type="entry name" value="PB1_UP2"/>
    <property type="match status" value="1"/>
</dbReference>
<dbReference type="Pfam" id="PF00564">
    <property type="entry name" value="PB1"/>
    <property type="match status" value="1"/>
</dbReference>
<keyword evidence="3" id="KW-1185">Reference proteome</keyword>
<dbReference type="PANTHER" id="PTHR31066">
    <property type="entry name" value="OS05G0427100 PROTEIN-RELATED"/>
    <property type="match status" value="1"/>
</dbReference>
<dbReference type="Gramene" id="OE9A085954T1">
    <property type="protein sequence ID" value="OE9A085954C1"/>
    <property type="gene ID" value="OE9A085954"/>
</dbReference>
<dbReference type="PANTHER" id="PTHR31066:SF10">
    <property type="entry name" value="OCTICOSAPEPTIDE_PHOX_BEM1P FAMILY PROTEIN"/>
    <property type="match status" value="1"/>
</dbReference>
<dbReference type="OrthoDB" id="1914296at2759"/>